<dbReference type="Proteomes" id="UP000799444">
    <property type="component" value="Unassembled WGS sequence"/>
</dbReference>
<name>A0A9P4V1R6_9PLEO</name>
<keyword evidence="3" id="KW-1185">Reference proteome</keyword>
<reference evidence="2" key="1">
    <citation type="journal article" date="2020" name="Stud. Mycol.">
        <title>101 Dothideomycetes genomes: a test case for predicting lifestyles and emergence of pathogens.</title>
        <authorList>
            <person name="Haridas S."/>
            <person name="Albert R."/>
            <person name="Binder M."/>
            <person name="Bloem J."/>
            <person name="Labutti K."/>
            <person name="Salamov A."/>
            <person name="Andreopoulos B."/>
            <person name="Baker S."/>
            <person name="Barry K."/>
            <person name="Bills G."/>
            <person name="Bluhm B."/>
            <person name="Cannon C."/>
            <person name="Castanera R."/>
            <person name="Culley D."/>
            <person name="Daum C."/>
            <person name="Ezra D."/>
            <person name="Gonzalez J."/>
            <person name="Henrissat B."/>
            <person name="Kuo A."/>
            <person name="Liang C."/>
            <person name="Lipzen A."/>
            <person name="Lutzoni F."/>
            <person name="Magnuson J."/>
            <person name="Mondo S."/>
            <person name="Nolan M."/>
            <person name="Ohm R."/>
            <person name="Pangilinan J."/>
            <person name="Park H.-J."/>
            <person name="Ramirez L."/>
            <person name="Alfaro M."/>
            <person name="Sun H."/>
            <person name="Tritt A."/>
            <person name="Yoshinaga Y."/>
            <person name="Zwiers L.-H."/>
            <person name="Turgeon B."/>
            <person name="Goodwin S."/>
            <person name="Spatafora J."/>
            <person name="Crous P."/>
            <person name="Grigoriev I."/>
        </authorList>
    </citation>
    <scope>NUCLEOTIDE SEQUENCE</scope>
    <source>
        <strain evidence="2">CBS 125425</strain>
    </source>
</reference>
<dbReference type="EMBL" id="ML996162">
    <property type="protein sequence ID" value="KAF2733393.1"/>
    <property type="molecule type" value="Genomic_DNA"/>
</dbReference>
<proteinExistence type="predicted"/>
<sequence length="117" mass="13082">MKVSLTHVSVLITAFATQISAYDCWKNIESAQRWRDAKSPADRAVELCKLGDGEHCHDGEIGRMCVSGPGNEDFCNFVWGWVGSAQSFHADWWLWEDITCDGGQPGSADDLHIRILR</sequence>
<keyword evidence="1" id="KW-0732">Signal</keyword>
<evidence type="ECO:0000313" key="2">
    <source>
        <dbReference type="EMBL" id="KAF2733393.1"/>
    </source>
</evidence>
<dbReference type="OrthoDB" id="5178825at2759"/>
<gene>
    <name evidence="2" type="ORF">EJ04DRAFT_274348</name>
</gene>
<feature type="chain" id="PRO_5040160481" evidence="1">
    <location>
        <begin position="22"/>
        <end position="117"/>
    </location>
</feature>
<protein>
    <submittedName>
        <fullName evidence="2">Uncharacterized protein</fullName>
    </submittedName>
</protein>
<comment type="caution">
    <text evidence="2">The sequence shown here is derived from an EMBL/GenBank/DDBJ whole genome shotgun (WGS) entry which is preliminary data.</text>
</comment>
<organism evidence="2 3">
    <name type="scientific">Polyplosphaeria fusca</name>
    <dbReference type="NCBI Taxonomy" id="682080"/>
    <lineage>
        <taxon>Eukaryota</taxon>
        <taxon>Fungi</taxon>
        <taxon>Dikarya</taxon>
        <taxon>Ascomycota</taxon>
        <taxon>Pezizomycotina</taxon>
        <taxon>Dothideomycetes</taxon>
        <taxon>Pleosporomycetidae</taxon>
        <taxon>Pleosporales</taxon>
        <taxon>Tetraplosphaeriaceae</taxon>
        <taxon>Polyplosphaeria</taxon>
    </lineage>
</organism>
<evidence type="ECO:0000256" key="1">
    <source>
        <dbReference type="SAM" id="SignalP"/>
    </source>
</evidence>
<evidence type="ECO:0000313" key="3">
    <source>
        <dbReference type="Proteomes" id="UP000799444"/>
    </source>
</evidence>
<dbReference type="AlphaFoldDB" id="A0A9P4V1R6"/>
<accession>A0A9P4V1R6</accession>
<feature type="signal peptide" evidence="1">
    <location>
        <begin position="1"/>
        <end position="21"/>
    </location>
</feature>